<protein>
    <recommendedName>
        <fullName evidence="3">Multidrug export protein MepA</fullName>
    </recommendedName>
</protein>
<dbReference type="EMBL" id="VUMM01000024">
    <property type="protein sequence ID" value="MSS02235.1"/>
    <property type="molecule type" value="Genomic_DNA"/>
</dbReference>
<proteinExistence type="inferred from homology"/>
<dbReference type="PANTHER" id="PTHR43823:SF3">
    <property type="entry name" value="MULTIDRUG EXPORT PROTEIN MEPA"/>
    <property type="match status" value="1"/>
</dbReference>
<feature type="transmembrane region" description="Helical" evidence="10">
    <location>
        <begin position="366"/>
        <end position="387"/>
    </location>
</feature>
<comment type="subcellular location">
    <subcellularLocation>
        <location evidence="1">Cell membrane</location>
        <topology evidence="1">Multi-pass membrane protein</topology>
    </subcellularLocation>
</comment>
<keyword evidence="4" id="KW-0813">Transport</keyword>
<dbReference type="InterPro" id="IPR048279">
    <property type="entry name" value="MdtK-like"/>
</dbReference>
<feature type="transmembrane region" description="Helical" evidence="10">
    <location>
        <begin position="420"/>
        <end position="441"/>
    </location>
</feature>
<dbReference type="PIRSF" id="PIRSF006603">
    <property type="entry name" value="DinF"/>
    <property type="match status" value="1"/>
</dbReference>
<dbReference type="PANTHER" id="PTHR43823">
    <property type="entry name" value="SPORULATION PROTEIN YKVU"/>
    <property type="match status" value="1"/>
</dbReference>
<evidence type="ECO:0000256" key="7">
    <source>
        <dbReference type="ARBA" id="ARBA00022989"/>
    </source>
</evidence>
<dbReference type="InterPro" id="IPR045070">
    <property type="entry name" value="MATE_MepA-like"/>
</dbReference>
<feature type="transmembrane region" description="Helical" evidence="10">
    <location>
        <begin position="135"/>
        <end position="156"/>
    </location>
</feature>
<comment type="similarity">
    <text evidence="2">Belongs to the multi antimicrobial extrusion (MATE) (TC 2.A.66.1) family. MepA subfamily.</text>
</comment>
<evidence type="ECO:0000313" key="11">
    <source>
        <dbReference type="EMBL" id="MSS02235.1"/>
    </source>
</evidence>
<reference evidence="11 12" key="1">
    <citation type="submission" date="2019-08" db="EMBL/GenBank/DDBJ databases">
        <title>In-depth cultivation of the pig gut microbiome towards novel bacterial diversity and tailored functional studies.</title>
        <authorList>
            <person name="Wylensek D."/>
            <person name="Hitch T.C.A."/>
            <person name="Clavel T."/>
        </authorList>
    </citation>
    <scope>NUCLEOTIDE SEQUENCE [LARGE SCALE GENOMIC DNA]</scope>
    <source>
        <strain evidence="11 12">LKV-178-WT-2G</strain>
    </source>
</reference>
<dbReference type="GO" id="GO:0042910">
    <property type="term" value="F:xenobiotic transmembrane transporter activity"/>
    <property type="evidence" value="ECO:0007669"/>
    <property type="project" value="InterPro"/>
</dbReference>
<dbReference type="CDD" id="cd13143">
    <property type="entry name" value="MATE_MepA_like"/>
    <property type="match status" value="1"/>
</dbReference>
<dbReference type="GO" id="GO:0046677">
    <property type="term" value="P:response to antibiotic"/>
    <property type="evidence" value="ECO:0007669"/>
    <property type="project" value="UniProtKB-KW"/>
</dbReference>
<evidence type="ECO:0000256" key="2">
    <source>
        <dbReference type="ARBA" id="ARBA00008417"/>
    </source>
</evidence>
<dbReference type="GO" id="GO:0005886">
    <property type="term" value="C:plasma membrane"/>
    <property type="evidence" value="ECO:0007669"/>
    <property type="project" value="UniProtKB-SubCell"/>
</dbReference>
<dbReference type="GO" id="GO:0015297">
    <property type="term" value="F:antiporter activity"/>
    <property type="evidence" value="ECO:0007669"/>
    <property type="project" value="InterPro"/>
</dbReference>
<feature type="transmembrane region" description="Helical" evidence="10">
    <location>
        <begin position="318"/>
        <end position="338"/>
    </location>
</feature>
<keyword evidence="5" id="KW-1003">Cell membrane</keyword>
<organism evidence="11 12">
    <name type="scientific">Floccifex porci</name>
    <dbReference type="NCBI Taxonomy" id="2606629"/>
    <lineage>
        <taxon>Bacteria</taxon>
        <taxon>Bacillati</taxon>
        <taxon>Bacillota</taxon>
        <taxon>Erysipelotrichia</taxon>
        <taxon>Erysipelotrichales</taxon>
        <taxon>Erysipelotrichaceae</taxon>
        <taxon>Floccifex</taxon>
    </lineage>
</organism>
<feature type="transmembrane region" description="Helical" evidence="10">
    <location>
        <begin position="274"/>
        <end position="297"/>
    </location>
</feature>
<evidence type="ECO:0000256" key="4">
    <source>
        <dbReference type="ARBA" id="ARBA00022448"/>
    </source>
</evidence>
<feature type="transmembrane region" description="Helical" evidence="10">
    <location>
        <begin position="394"/>
        <end position="414"/>
    </location>
</feature>
<gene>
    <name evidence="11" type="ORF">FYJ50_09080</name>
</gene>
<comment type="caution">
    <text evidence="11">The sequence shown here is derived from an EMBL/GenBank/DDBJ whole genome shotgun (WGS) entry which is preliminary data.</text>
</comment>
<feature type="transmembrane region" description="Helical" evidence="10">
    <location>
        <begin position="194"/>
        <end position="214"/>
    </location>
</feature>
<evidence type="ECO:0000256" key="3">
    <source>
        <dbReference type="ARBA" id="ARBA00022106"/>
    </source>
</evidence>
<sequence length="456" mass="49707">MKENILGYEKESKLLAKFAIPSIISMVVSSLYNIVDQIFIGKGVGYLGNAATNVAFPLTTICLAICLMIGIGTASRFSLNIGAKKMDKAREVAGNAIYLTILASILYFVLVQAFLPKLLVAFGATENVMSYAMVYTRITTFGVPFLMACNVCSNLIRADGSPKYSMMCMVIGAIINTILDPIFIFIFHMGVAGAAWATIIGQIISSFVAIRYLFHFKNITLTKQDIHLSLPVTLNVCAIGMSAGINQLAILLVQIVLNNSLTYYGQFSAYGSDIPLAACGIVMKVNSILLAFIIGISQGMQPIAGFNYGAKKYDRVRNILILSLGINLIISLIGWYLFMFQTSSVLSIFGTQDGLYFEFATKFMKIFLSLCLVNGFQIISSGFFSSIGKPVKGMILSLTRQVIFLIPLLLLLGYKFGLEGIMYSAPISDGVAFIISLLFLIKESIHLTKLSKNATL</sequence>
<keyword evidence="9" id="KW-0046">Antibiotic resistance</keyword>
<dbReference type="Pfam" id="PF01554">
    <property type="entry name" value="MatE"/>
    <property type="match status" value="2"/>
</dbReference>
<dbReference type="AlphaFoldDB" id="A0A7X2N4E3"/>
<feature type="transmembrane region" description="Helical" evidence="10">
    <location>
        <begin position="96"/>
        <end position="115"/>
    </location>
</feature>
<keyword evidence="12" id="KW-1185">Reference proteome</keyword>
<keyword evidence="8 10" id="KW-0472">Membrane</keyword>
<feature type="transmembrane region" description="Helical" evidence="10">
    <location>
        <begin position="14"/>
        <end position="35"/>
    </location>
</feature>
<keyword evidence="6 10" id="KW-0812">Transmembrane</keyword>
<dbReference type="NCBIfam" id="TIGR00797">
    <property type="entry name" value="matE"/>
    <property type="match status" value="1"/>
</dbReference>
<evidence type="ECO:0000256" key="9">
    <source>
        <dbReference type="ARBA" id="ARBA00023251"/>
    </source>
</evidence>
<dbReference type="InterPro" id="IPR051327">
    <property type="entry name" value="MATE_MepA_subfamily"/>
</dbReference>
<evidence type="ECO:0000256" key="8">
    <source>
        <dbReference type="ARBA" id="ARBA00023136"/>
    </source>
</evidence>
<evidence type="ECO:0000256" key="1">
    <source>
        <dbReference type="ARBA" id="ARBA00004651"/>
    </source>
</evidence>
<dbReference type="RefSeq" id="WP_154461256.1">
    <property type="nucleotide sequence ID" value="NZ_JAQYTQ010000078.1"/>
</dbReference>
<evidence type="ECO:0000256" key="5">
    <source>
        <dbReference type="ARBA" id="ARBA00022475"/>
    </source>
</evidence>
<accession>A0A7X2N4E3</accession>
<evidence type="ECO:0000313" key="12">
    <source>
        <dbReference type="Proteomes" id="UP000470082"/>
    </source>
</evidence>
<name>A0A7X2N4E3_9FIRM</name>
<dbReference type="Proteomes" id="UP000470082">
    <property type="component" value="Unassembled WGS sequence"/>
</dbReference>
<feature type="transmembrane region" description="Helical" evidence="10">
    <location>
        <begin position="55"/>
        <end position="75"/>
    </location>
</feature>
<evidence type="ECO:0000256" key="6">
    <source>
        <dbReference type="ARBA" id="ARBA00022692"/>
    </source>
</evidence>
<feature type="transmembrane region" description="Helical" evidence="10">
    <location>
        <begin position="168"/>
        <end position="188"/>
    </location>
</feature>
<evidence type="ECO:0000256" key="10">
    <source>
        <dbReference type="SAM" id="Phobius"/>
    </source>
</evidence>
<keyword evidence="7 10" id="KW-1133">Transmembrane helix</keyword>
<feature type="transmembrane region" description="Helical" evidence="10">
    <location>
        <begin position="226"/>
        <end position="254"/>
    </location>
</feature>
<dbReference type="InterPro" id="IPR002528">
    <property type="entry name" value="MATE_fam"/>
</dbReference>